<evidence type="ECO:0000256" key="2">
    <source>
        <dbReference type="ARBA" id="ARBA00023315"/>
    </source>
</evidence>
<evidence type="ECO:0000256" key="1">
    <source>
        <dbReference type="ARBA" id="ARBA00022679"/>
    </source>
</evidence>
<dbReference type="InterPro" id="IPR050832">
    <property type="entry name" value="Bact_Acetyltransf"/>
</dbReference>
<proteinExistence type="predicted"/>
<dbReference type="RefSeq" id="WP_340365632.1">
    <property type="nucleotide sequence ID" value="NZ_JBBKZV010000015.1"/>
</dbReference>
<dbReference type="PANTHER" id="PTHR43877">
    <property type="entry name" value="AMINOALKYLPHOSPHONATE N-ACETYLTRANSFERASE-RELATED-RELATED"/>
    <property type="match status" value="1"/>
</dbReference>
<dbReference type="Pfam" id="PF00583">
    <property type="entry name" value="Acetyltransf_1"/>
    <property type="match status" value="1"/>
</dbReference>
<name>A0ABU8W3H2_9BURK</name>
<evidence type="ECO:0000313" key="5">
    <source>
        <dbReference type="Proteomes" id="UP001363010"/>
    </source>
</evidence>
<evidence type="ECO:0000313" key="4">
    <source>
        <dbReference type="EMBL" id="MEJ8824609.1"/>
    </source>
</evidence>
<keyword evidence="5" id="KW-1185">Reference proteome</keyword>
<accession>A0ABU8W3H2</accession>
<dbReference type="PANTHER" id="PTHR43877:SF2">
    <property type="entry name" value="AMINOALKYLPHOSPHONATE N-ACETYLTRANSFERASE-RELATED"/>
    <property type="match status" value="1"/>
</dbReference>
<reference evidence="4 5" key="1">
    <citation type="submission" date="2024-03" db="EMBL/GenBank/DDBJ databases">
        <title>Novel species of the genus Variovorax.</title>
        <authorList>
            <person name="Liu Q."/>
            <person name="Xin Y.-H."/>
        </authorList>
    </citation>
    <scope>NUCLEOTIDE SEQUENCE [LARGE SCALE GENOMIC DNA]</scope>
    <source>
        <strain evidence="4 5">KACC 18501</strain>
    </source>
</reference>
<keyword evidence="2 4" id="KW-0012">Acyltransferase</keyword>
<dbReference type="EMBL" id="JBBKZV010000015">
    <property type="protein sequence ID" value="MEJ8824609.1"/>
    <property type="molecule type" value="Genomic_DNA"/>
</dbReference>
<keyword evidence="1 4" id="KW-0808">Transferase</keyword>
<comment type="caution">
    <text evidence="4">The sequence shown here is derived from an EMBL/GenBank/DDBJ whole genome shotgun (WGS) entry which is preliminary data.</text>
</comment>
<evidence type="ECO:0000259" key="3">
    <source>
        <dbReference type="PROSITE" id="PS51186"/>
    </source>
</evidence>
<feature type="domain" description="N-acetyltransferase" evidence="3">
    <location>
        <begin position="3"/>
        <end position="137"/>
    </location>
</feature>
<dbReference type="PROSITE" id="PS51186">
    <property type="entry name" value="GNAT"/>
    <property type="match status" value="1"/>
</dbReference>
<gene>
    <name evidence="4" type="ORF">WKW80_21660</name>
</gene>
<dbReference type="Gene3D" id="3.40.630.30">
    <property type="match status" value="1"/>
</dbReference>
<dbReference type="InterPro" id="IPR000182">
    <property type="entry name" value="GNAT_dom"/>
</dbReference>
<dbReference type="SUPFAM" id="SSF55729">
    <property type="entry name" value="Acyl-CoA N-acyltransferases (Nat)"/>
    <property type="match status" value="1"/>
</dbReference>
<dbReference type="GO" id="GO:0016746">
    <property type="term" value="F:acyltransferase activity"/>
    <property type="evidence" value="ECO:0007669"/>
    <property type="project" value="UniProtKB-KW"/>
</dbReference>
<sequence length="140" mass="16098">MPPTITTATDEEVRSGYLGRQLRQFNYGFVDEYPEVQPVRLNAKDIDGKVVGGVRAFVFLYWLQVDVLWVEDSARGRGLGGRLLAQAETLARELGARNARLETFEWQARGFYLKQGYVEFARIDKYADDFYLAFMRKALC</sequence>
<organism evidence="4 5">
    <name type="scientific">Variovorax humicola</name>
    <dbReference type="NCBI Taxonomy" id="1769758"/>
    <lineage>
        <taxon>Bacteria</taxon>
        <taxon>Pseudomonadati</taxon>
        <taxon>Pseudomonadota</taxon>
        <taxon>Betaproteobacteria</taxon>
        <taxon>Burkholderiales</taxon>
        <taxon>Comamonadaceae</taxon>
        <taxon>Variovorax</taxon>
    </lineage>
</organism>
<protein>
    <submittedName>
        <fullName evidence="4">GNAT family N-acetyltransferase</fullName>
        <ecNumber evidence="4">2.3.1.-</ecNumber>
    </submittedName>
</protein>
<dbReference type="EC" id="2.3.1.-" evidence="4"/>
<dbReference type="Proteomes" id="UP001363010">
    <property type="component" value="Unassembled WGS sequence"/>
</dbReference>
<dbReference type="InterPro" id="IPR016181">
    <property type="entry name" value="Acyl_CoA_acyltransferase"/>
</dbReference>